<name>A0ABU3BQX0_9BACT</name>
<dbReference type="PANTHER" id="PTHR22935">
    <property type="entry name" value="PENICILLIN-BINDING PROTEIN"/>
    <property type="match status" value="1"/>
</dbReference>
<dbReference type="EMBL" id="JAVRHT010000015">
    <property type="protein sequence ID" value="MDT0631684.1"/>
    <property type="molecule type" value="Genomic_DNA"/>
</dbReference>
<organism evidence="4 5">
    <name type="scientific">Rubrivirga litoralis</name>
    <dbReference type="NCBI Taxonomy" id="3075598"/>
    <lineage>
        <taxon>Bacteria</taxon>
        <taxon>Pseudomonadati</taxon>
        <taxon>Rhodothermota</taxon>
        <taxon>Rhodothermia</taxon>
        <taxon>Rhodothermales</taxon>
        <taxon>Rubricoccaceae</taxon>
        <taxon>Rubrivirga</taxon>
    </lineage>
</organism>
<dbReference type="RefSeq" id="WP_311663025.1">
    <property type="nucleotide sequence ID" value="NZ_JAVRHT010000015.1"/>
</dbReference>
<comment type="similarity">
    <text evidence="1">Belongs to the beta-lactamase family.</text>
</comment>
<dbReference type="Gene3D" id="3.40.710.10">
    <property type="entry name" value="DD-peptidase/beta-lactamase superfamily"/>
    <property type="match status" value="1"/>
</dbReference>
<dbReference type="PANTHER" id="PTHR22935:SF95">
    <property type="entry name" value="BETA-LACTAMASE-LIKE 1-RELATED"/>
    <property type="match status" value="1"/>
</dbReference>
<dbReference type="InterPro" id="IPR051478">
    <property type="entry name" value="Beta-lactamase-like_AB/R"/>
</dbReference>
<protein>
    <submittedName>
        <fullName evidence="4">Serine hydrolase domain-containing protein</fullName>
        <ecNumber evidence="4">3.1.1.103</ecNumber>
    </submittedName>
</protein>
<keyword evidence="2" id="KW-0732">Signal</keyword>
<dbReference type="Proteomes" id="UP001267426">
    <property type="component" value="Unassembled WGS sequence"/>
</dbReference>
<dbReference type="GO" id="GO:0016787">
    <property type="term" value="F:hydrolase activity"/>
    <property type="evidence" value="ECO:0007669"/>
    <property type="project" value="UniProtKB-KW"/>
</dbReference>
<dbReference type="InterPro" id="IPR012338">
    <property type="entry name" value="Beta-lactam/transpept-like"/>
</dbReference>
<proteinExistence type="inferred from homology"/>
<feature type="domain" description="Beta-lactamase-related" evidence="3">
    <location>
        <begin position="34"/>
        <end position="359"/>
    </location>
</feature>
<gene>
    <name evidence="4" type="ORF">RM540_07970</name>
</gene>
<evidence type="ECO:0000313" key="5">
    <source>
        <dbReference type="Proteomes" id="UP001267426"/>
    </source>
</evidence>
<feature type="chain" id="PRO_5046274679" evidence="2">
    <location>
        <begin position="19"/>
        <end position="381"/>
    </location>
</feature>
<dbReference type="InterPro" id="IPR001466">
    <property type="entry name" value="Beta-lactam-related"/>
</dbReference>
<evidence type="ECO:0000256" key="1">
    <source>
        <dbReference type="ARBA" id="ARBA00038473"/>
    </source>
</evidence>
<evidence type="ECO:0000259" key="3">
    <source>
        <dbReference type="Pfam" id="PF00144"/>
    </source>
</evidence>
<evidence type="ECO:0000256" key="2">
    <source>
        <dbReference type="SAM" id="SignalP"/>
    </source>
</evidence>
<dbReference type="EC" id="3.1.1.103" evidence="4"/>
<comment type="caution">
    <text evidence="4">The sequence shown here is derived from an EMBL/GenBank/DDBJ whole genome shotgun (WGS) entry which is preliminary data.</text>
</comment>
<keyword evidence="5" id="KW-1185">Reference proteome</keyword>
<sequence>MRRLTLFLLVLLAHPALAQPAGGAAGGAVPLDSLDALVEAFAAEADLPSVVVAVVRDGRRQVATAGAVGGAAPTARTPYEVGSVTKVVTALVLAEMAQRGEVALATPVGDLLPDSVRVPAGGAAPVTLADLATHTSGLPRLPPTLLLTADPGDPYAAYGTGDLYAFLDLYELPRAPGAAYEYSNLGGGLLGLALTRRAGGADLEAESGGAAYGALARERVLGPLGMDETVVAVPEARGLAPAVGPSGEPVPHWTWTDATVGAGGLRSTAADLLTLAEATIAPPPDLPAPLAAALVEAARPLRPVQGAMRIGLGWHVLPVGRPGDGVVWHDGGVGGGSSFVGLDREAGVGVVVLANKGGAGQTVTAFGFGLLRRLLGAAGDE</sequence>
<keyword evidence="4" id="KW-0378">Hydrolase</keyword>
<dbReference type="SUPFAM" id="SSF56601">
    <property type="entry name" value="beta-lactamase/transpeptidase-like"/>
    <property type="match status" value="1"/>
</dbReference>
<accession>A0ABU3BQX0</accession>
<evidence type="ECO:0000313" key="4">
    <source>
        <dbReference type="EMBL" id="MDT0631684.1"/>
    </source>
</evidence>
<reference evidence="4 5" key="1">
    <citation type="submission" date="2023-09" db="EMBL/GenBank/DDBJ databases">
        <authorList>
            <person name="Rey-Velasco X."/>
        </authorList>
    </citation>
    <scope>NUCLEOTIDE SEQUENCE [LARGE SCALE GENOMIC DNA]</scope>
    <source>
        <strain evidence="4 5">F394</strain>
    </source>
</reference>
<dbReference type="Pfam" id="PF00144">
    <property type="entry name" value="Beta-lactamase"/>
    <property type="match status" value="1"/>
</dbReference>
<feature type="signal peptide" evidence="2">
    <location>
        <begin position="1"/>
        <end position="18"/>
    </location>
</feature>